<dbReference type="EMBL" id="JADGIZ020000055">
    <property type="protein sequence ID" value="KAL2912901.1"/>
    <property type="molecule type" value="Genomic_DNA"/>
</dbReference>
<comment type="caution">
    <text evidence="2">The sequence shown here is derived from an EMBL/GenBank/DDBJ whole genome shotgun (WGS) entry which is preliminary data.</text>
</comment>
<evidence type="ECO:0000256" key="1">
    <source>
        <dbReference type="SAM" id="MobiDB-lite"/>
    </source>
</evidence>
<feature type="region of interest" description="Disordered" evidence="1">
    <location>
        <begin position="1"/>
        <end position="20"/>
    </location>
</feature>
<evidence type="ECO:0000313" key="3">
    <source>
        <dbReference type="Proteomes" id="UP001527925"/>
    </source>
</evidence>
<organism evidence="2 3">
    <name type="scientific">Polyrhizophydium stewartii</name>
    <dbReference type="NCBI Taxonomy" id="2732419"/>
    <lineage>
        <taxon>Eukaryota</taxon>
        <taxon>Fungi</taxon>
        <taxon>Fungi incertae sedis</taxon>
        <taxon>Chytridiomycota</taxon>
        <taxon>Chytridiomycota incertae sedis</taxon>
        <taxon>Chytridiomycetes</taxon>
        <taxon>Rhizophydiales</taxon>
        <taxon>Rhizophydiales incertae sedis</taxon>
        <taxon>Polyrhizophydium</taxon>
    </lineage>
</organism>
<dbReference type="Proteomes" id="UP001527925">
    <property type="component" value="Unassembled WGS sequence"/>
</dbReference>
<dbReference type="PANTHER" id="PTHR38696">
    <property type="entry name" value="MEDIATOR OF RNA POLYMERASE II TRANSCRIPTION SUBUNIT 13"/>
    <property type="match status" value="1"/>
</dbReference>
<dbReference type="PANTHER" id="PTHR38696:SF1">
    <property type="entry name" value="MEDIATOR OF RNA POLYMERASE II TRANSCRIPTION SUBUNIT 13"/>
    <property type="match status" value="1"/>
</dbReference>
<feature type="compositionally biased region" description="Acidic residues" evidence="1">
    <location>
        <begin position="51"/>
        <end position="62"/>
    </location>
</feature>
<keyword evidence="3" id="KW-1185">Reference proteome</keyword>
<gene>
    <name evidence="2" type="ORF">HK105_207572</name>
</gene>
<proteinExistence type="predicted"/>
<feature type="region of interest" description="Disordered" evidence="1">
    <location>
        <begin position="43"/>
        <end position="81"/>
    </location>
</feature>
<protein>
    <submittedName>
        <fullName evidence="2">Uncharacterized protein</fullName>
    </submittedName>
</protein>
<accession>A0ABR4N0C9</accession>
<evidence type="ECO:0000313" key="2">
    <source>
        <dbReference type="EMBL" id="KAL2912901.1"/>
    </source>
</evidence>
<name>A0ABR4N0C9_9FUNG</name>
<reference evidence="2 3" key="1">
    <citation type="submission" date="2023-09" db="EMBL/GenBank/DDBJ databases">
        <title>Pangenome analysis of Batrachochytrium dendrobatidis and related Chytrids.</title>
        <authorList>
            <person name="Yacoub M.N."/>
            <person name="Stajich J.E."/>
            <person name="James T.Y."/>
        </authorList>
    </citation>
    <scope>NUCLEOTIDE SEQUENCE [LARGE SCALE GENOMIC DNA]</scope>
    <source>
        <strain evidence="2 3">JEL0888</strain>
    </source>
</reference>
<sequence>MPPAADPATDSAGAAVAAAPTDAAAHAAPAAEHAATAAVAALTVDTHADHDEDEEHDREVDYDAIPASPLPDDELPDYEALYHAPGSGSTLVGEACINLNGKSIITIVRGTPDIIPAVRQAIVQEWPHGIDSERQPTRTATYGFVLHGNPFGPSGRDAVRSRAMVLAIIQAMGALGWRLRASVGTNRRIDKDTLIFRRLGGPAAHLNHAAPAMFAMSLNRNNTLRLIGDIVRATGIVGVVRHAINSSWRGVSERDYAGAVQFRLSGVPWHPQGKEAVTAAQLLANIVTAIRHAGFRVAACTNMSTLALHFEGEKAKPALDTWFFEADEAPAAPANGSSASVGLFGAAAGSAAADSTGPACIAFAGLDILRIIGGNPATAQALSRVVEESWGLGIKHSGRFHDAVELKLNGTPWKDFGASIYEARILMRNILAEMARRGWSLVASANTATRSTDNPTLFFEPCEPVSEVDILVISLDDLDVLSFFGGSPGDHKVLGEAIQFAIDSVWGRGVRKIEKSFSVGNSAETSSMHLVTWKFEDRLWWPMQTSVQNKANALVSRIVHLMSENGFEVLASILHVNNSNNADTMYFRRVVAV</sequence>